<feature type="domain" description="DNA polymerase helix-hairpin-helix motif" evidence="9">
    <location>
        <begin position="738"/>
        <end position="821"/>
    </location>
</feature>
<evidence type="ECO:0000313" key="12">
    <source>
        <dbReference type="Proteomes" id="UP001596415"/>
    </source>
</evidence>
<dbReference type="PANTHER" id="PTHR32294">
    <property type="entry name" value="DNA POLYMERASE III SUBUNIT ALPHA"/>
    <property type="match status" value="1"/>
</dbReference>
<dbReference type="InterPro" id="IPR040982">
    <property type="entry name" value="DNA_pol3_finger"/>
</dbReference>
<dbReference type="InterPro" id="IPR004805">
    <property type="entry name" value="DnaE2/DnaE/PolC"/>
</dbReference>
<evidence type="ECO:0000256" key="4">
    <source>
        <dbReference type="ARBA" id="ARBA00022705"/>
    </source>
</evidence>
<keyword evidence="5" id="KW-0239">DNA-directed DNA polymerase</keyword>
<dbReference type="Proteomes" id="UP001596415">
    <property type="component" value="Unassembled WGS sequence"/>
</dbReference>
<dbReference type="SUPFAM" id="SSF89550">
    <property type="entry name" value="PHP domain-like"/>
    <property type="match status" value="1"/>
</dbReference>
<dbReference type="EMBL" id="JBHTBN010000001">
    <property type="protein sequence ID" value="MFC7356689.1"/>
    <property type="molecule type" value="Genomic_DNA"/>
</dbReference>
<dbReference type="Pfam" id="PF02811">
    <property type="entry name" value="PHP"/>
    <property type="match status" value="1"/>
</dbReference>
<evidence type="ECO:0000256" key="3">
    <source>
        <dbReference type="ARBA" id="ARBA00022695"/>
    </source>
</evidence>
<dbReference type="InterPro" id="IPR011708">
    <property type="entry name" value="DNA_pol3_alpha_NTPase_dom"/>
</dbReference>
<feature type="domain" description="Bacterial DNA polymerase III alpha subunit NTPase" evidence="8">
    <location>
        <begin position="253"/>
        <end position="489"/>
    </location>
</feature>
<dbReference type="GO" id="GO:0003887">
    <property type="term" value="F:DNA-directed DNA polymerase activity"/>
    <property type="evidence" value="ECO:0007669"/>
    <property type="project" value="UniProtKB-EC"/>
</dbReference>
<feature type="domain" description="PHP" evidence="7">
    <location>
        <begin position="5"/>
        <end position="95"/>
    </location>
</feature>
<evidence type="ECO:0000259" key="8">
    <source>
        <dbReference type="Pfam" id="PF07733"/>
    </source>
</evidence>
<keyword evidence="3 11" id="KW-0548">Nucleotidyltransferase</keyword>
<evidence type="ECO:0000256" key="2">
    <source>
        <dbReference type="ARBA" id="ARBA00022679"/>
    </source>
</evidence>
<evidence type="ECO:0000256" key="1">
    <source>
        <dbReference type="ARBA" id="ARBA00012417"/>
    </source>
</evidence>
<protein>
    <recommendedName>
        <fullName evidence="1">DNA-directed DNA polymerase</fullName>
        <ecNumber evidence="1">2.7.7.7</ecNumber>
    </recommendedName>
</protein>
<name>A0ABW2MTR0_9FLAO</name>
<dbReference type="RefSeq" id="WP_380216536.1">
    <property type="nucleotide sequence ID" value="NZ_JBHTBN010000001.1"/>
</dbReference>
<proteinExistence type="predicted"/>
<reference evidence="12" key="1">
    <citation type="journal article" date="2019" name="Int. J. Syst. Evol. Microbiol.">
        <title>The Global Catalogue of Microorganisms (GCM) 10K type strain sequencing project: providing services to taxonomists for standard genome sequencing and annotation.</title>
        <authorList>
            <consortium name="The Broad Institute Genomics Platform"/>
            <consortium name="The Broad Institute Genome Sequencing Center for Infectious Disease"/>
            <person name="Wu L."/>
            <person name="Ma J."/>
        </authorList>
    </citation>
    <scope>NUCLEOTIDE SEQUENCE [LARGE SCALE GENOMIC DNA]</scope>
    <source>
        <strain evidence="12">CGMCC 1.16306</strain>
    </source>
</reference>
<dbReference type="Pfam" id="PF14579">
    <property type="entry name" value="HHH_6"/>
    <property type="match status" value="1"/>
</dbReference>
<dbReference type="Gene3D" id="1.10.150.870">
    <property type="match status" value="1"/>
</dbReference>
<evidence type="ECO:0000256" key="5">
    <source>
        <dbReference type="ARBA" id="ARBA00022932"/>
    </source>
</evidence>
<comment type="catalytic activity">
    <reaction evidence="6">
        <text>DNA(n) + a 2'-deoxyribonucleoside 5'-triphosphate = DNA(n+1) + diphosphate</text>
        <dbReference type="Rhea" id="RHEA:22508"/>
        <dbReference type="Rhea" id="RHEA-COMP:17339"/>
        <dbReference type="Rhea" id="RHEA-COMP:17340"/>
        <dbReference type="ChEBI" id="CHEBI:33019"/>
        <dbReference type="ChEBI" id="CHEBI:61560"/>
        <dbReference type="ChEBI" id="CHEBI:173112"/>
        <dbReference type="EC" id="2.7.7.7"/>
    </reaction>
</comment>
<gene>
    <name evidence="11" type="ORF">ACFQO1_03245</name>
</gene>
<dbReference type="InterPro" id="IPR029460">
    <property type="entry name" value="DNAPol_HHH"/>
</dbReference>
<dbReference type="InterPro" id="IPR016195">
    <property type="entry name" value="Pol/histidinol_Pase-like"/>
</dbReference>
<dbReference type="Pfam" id="PF07733">
    <property type="entry name" value="DNA_pol3_alpha"/>
    <property type="match status" value="1"/>
</dbReference>
<keyword evidence="12" id="KW-1185">Reference proteome</keyword>
<comment type="caution">
    <text evidence="11">The sequence shown here is derived from an EMBL/GenBank/DDBJ whole genome shotgun (WGS) entry which is preliminary data.</text>
</comment>
<evidence type="ECO:0000256" key="6">
    <source>
        <dbReference type="ARBA" id="ARBA00049244"/>
    </source>
</evidence>
<feature type="domain" description="DNA polymerase III alpha subunit finger" evidence="10">
    <location>
        <begin position="493"/>
        <end position="662"/>
    </location>
</feature>
<organism evidence="11 12">
    <name type="scientific">Jejudonia soesokkakensis</name>
    <dbReference type="NCBI Taxonomy" id="1323432"/>
    <lineage>
        <taxon>Bacteria</taxon>
        <taxon>Pseudomonadati</taxon>
        <taxon>Bacteroidota</taxon>
        <taxon>Flavobacteriia</taxon>
        <taxon>Flavobacteriales</taxon>
        <taxon>Flavobacteriaceae</taxon>
        <taxon>Jejudonia</taxon>
    </lineage>
</organism>
<dbReference type="NCBIfam" id="TIGR00594">
    <property type="entry name" value="polc"/>
    <property type="match status" value="1"/>
</dbReference>
<evidence type="ECO:0000259" key="7">
    <source>
        <dbReference type="Pfam" id="PF02811"/>
    </source>
</evidence>
<keyword evidence="2 11" id="KW-0808">Transferase</keyword>
<evidence type="ECO:0000313" key="11">
    <source>
        <dbReference type="EMBL" id="MFC7356689.1"/>
    </source>
</evidence>
<evidence type="ECO:0000259" key="9">
    <source>
        <dbReference type="Pfam" id="PF14579"/>
    </source>
</evidence>
<keyword evidence="4" id="KW-0235">DNA replication</keyword>
<dbReference type="InterPro" id="IPR004013">
    <property type="entry name" value="PHP_dom"/>
</dbReference>
<dbReference type="Pfam" id="PF17657">
    <property type="entry name" value="DNA_pol3_finger"/>
    <property type="match status" value="1"/>
</dbReference>
<sequence>MYINCHSYYSLRYGTFSEVTLLEIAMQNGITKLALTDINSTSACLNFIKEAQEKKMHAVVGVDIRNGIDQKYIVLAKNNEGFQELNQHVTFHLHNHSEFSSIAPSLPNCYIIYPFEKAMEERLYRFSENEFVGISPKDLNRLPFSPFADLKKHLVIQKAVTFRNKSDFNAHRLLRTIDLNTLLSKLPKSEQADPNDILLPPEILRVMYQDYPELLFNTDTILKSCQVDFYFEEHRVNQNQIIYGKNKQEDAKQLEELCYAKIKERYRNPSIEVYERVEKELAAIKEMNFVSYFLINHDILEYARSKNYPYIGRGSGANSVVAYIIGITNVDPIELDLYFERFINEYRSSPPDFDIDFSWKDRDDITDYIFRRFKNTALMGTYVTFQYRAVIRELGKVFGIPKYEIDHHLKGFKVKKSASSDYLKLVEKYAHYIHGFPNYLSVHSGGIIITQKPISYYTSTFMPPKGFQTVQFNMNIAEEVGIFKFDILAQRGLSKIKDTLEIISYNQPDAKVINIDDTEVFKKDPKINKLLNTGDCMGVFYVESPAMRTLMTKLKTNNYLNLVAASSIIRPGVSNGGMKNEFILRHRIPEKRKEAHPVLLDIMEDTYGVMVYQEDVLKVAHKFAGLSLAEADILRRGMRGKVKSKGQFEQVEKKFISNCLSKGYSKELTIEVWEQIKAFAGYAFAKGHSASYAVESYQSLYLKRYFPLEFMTAVLNNGGGFYNIETYVHEIKAKGGFVEPPCINYSDHGNSIKEKTVYLGLGMLKALDFKISQAILNERGLYGKFECFDNFLDRVRIGIEQLLILIRIDAFRFTGIDKHKLLWEAYLKLDKSNSDKQHLVLFKEKKRSFKIPNFYTETIIDAYDQLELLGFTLCSTFDLLAEPLPSKFIANNLKHCINKQISICGKLVTAKGTPTKDKRLMHFGTFIDSEGTFFDTVHFPLIAEKYDIRSNGIYHLRGKVVDDLGCLSIIVDYLERLTILPDPRFTKVNINSKLI</sequence>
<dbReference type="EC" id="2.7.7.7" evidence="1"/>
<accession>A0ABW2MTR0</accession>
<evidence type="ECO:0000259" key="10">
    <source>
        <dbReference type="Pfam" id="PF17657"/>
    </source>
</evidence>
<dbReference type="Gene3D" id="3.20.20.140">
    <property type="entry name" value="Metal-dependent hydrolases"/>
    <property type="match status" value="2"/>
</dbReference>